<dbReference type="SUPFAM" id="SSF53335">
    <property type="entry name" value="S-adenosyl-L-methionine-dependent methyltransferases"/>
    <property type="match status" value="1"/>
</dbReference>
<dbReference type="GO" id="GO:0005737">
    <property type="term" value="C:cytoplasm"/>
    <property type="evidence" value="ECO:0007669"/>
    <property type="project" value="UniProtKB-SubCell"/>
</dbReference>
<keyword evidence="7" id="KW-0949">S-adenosyl-L-methionine</keyword>
<evidence type="ECO:0000256" key="10">
    <source>
        <dbReference type="SAM" id="MobiDB-lite"/>
    </source>
</evidence>
<dbReference type="OrthoDB" id="1723750at2759"/>
<name>R7SDY0_CONPW</name>
<protein>
    <recommendedName>
        <fullName evidence="3">protein-histidine N-methyltransferase</fullName>
        <ecNumber evidence="3">2.1.1.85</ecNumber>
    </recommendedName>
</protein>
<dbReference type="Proteomes" id="UP000053558">
    <property type="component" value="Unassembled WGS sequence"/>
</dbReference>
<sequence>MSFKFDFDIDDRADDDHALLGITTGPSQHLKSASSEPAEAPCTELSLDHLLATLPPALSYATLPVPETDIALARRDLFDARFQVLAQADPSEPARAADGSTSSDALAFLDAPSDLLPRVYEGGLKTWECALDLAAHVHRLGWPSFVGKRVIEVGCGTAIPSLYVLHTLFSGPPPADTDGTQETHVHLQDYNASVLELVTFPNIFLAWYTSPAASPHRPSLDPNSPAGETDDDSSPGELTLTPALVRAFADALSTHRIRLRFFAGGWSSLYPSQLLPAPSPRQYDLVLTAETVYRADGLRPLVRVLREASLGDSSVPSVDQHGMDVENNEGEQGQGLCLVAAKVVYFGVGGGVVEFIRAVEDGQAGLEQGRVEKVWEHSTGVGRAILRVRWR</sequence>
<dbReference type="OMA" id="NLLLTWH"/>
<evidence type="ECO:0000256" key="6">
    <source>
        <dbReference type="ARBA" id="ARBA00022679"/>
    </source>
</evidence>
<dbReference type="GO" id="GO:0032259">
    <property type="term" value="P:methylation"/>
    <property type="evidence" value="ECO:0007669"/>
    <property type="project" value="UniProtKB-KW"/>
</dbReference>
<keyword evidence="6" id="KW-0808">Transferase</keyword>
<dbReference type="KEGG" id="cput:CONPUDRAFT_133063"/>
<dbReference type="AlphaFoldDB" id="R7SDY0"/>
<dbReference type="GO" id="GO:0018064">
    <property type="term" value="F:protein-L-histidine N-tele-methyltransferase activity"/>
    <property type="evidence" value="ECO:0007669"/>
    <property type="project" value="UniProtKB-EC"/>
</dbReference>
<dbReference type="Gene3D" id="3.40.50.150">
    <property type="entry name" value="Vaccinia Virus protein VP39"/>
    <property type="match status" value="1"/>
</dbReference>
<comment type="subcellular location">
    <subcellularLocation>
        <location evidence="2">Cytoplasm</location>
    </subcellularLocation>
    <subcellularLocation>
        <location evidence="1">Nucleus</location>
    </subcellularLocation>
</comment>
<dbReference type="EC" id="2.1.1.85" evidence="3"/>
<evidence type="ECO:0000256" key="3">
    <source>
        <dbReference type="ARBA" id="ARBA00012533"/>
    </source>
</evidence>
<evidence type="ECO:0000256" key="5">
    <source>
        <dbReference type="ARBA" id="ARBA00022603"/>
    </source>
</evidence>
<evidence type="ECO:0000256" key="7">
    <source>
        <dbReference type="ARBA" id="ARBA00022691"/>
    </source>
</evidence>
<gene>
    <name evidence="11" type="ORF">CONPUDRAFT_133063</name>
</gene>
<dbReference type="GO" id="GO:0005634">
    <property type="term" value="C:nucleus"/>
    <property type="evidence" value="ECO:0007669"/>
    <property type="project" value="UniProtKB-SubCell"/>
</dbReference>
<reference evidence="12" key="1">
    <citation type="journal article" date="2012" name="Science">
        <title>The Paleozoic origin of enzymatic lignin decomposition reconstructed from 31 fungal genomes.</title>
        <authorList>
            <person name="Floudas D."/>
            <person name="Binder M."/>
            <person name="Riley R."/>
            <person name="Barry K."/>
            <person name="Blanchette R.A."/>
            <person name="Henrissat B."/>
            <person name="Martinez A.T."/>
            <person name="Otillar R."/>
            <person name="Spatafora J.W."/>
            <person name="Yadav J.S."/>
            <person name="Aerts A."/>
            <person name="Benoit I."/>
            <person name="Boyd A."/>
            <person name="Carlson A."/>
            <person name="Copeland A."/>
            <person name="Coutinho P.M."/>
            <person name="de Vries R.P."/>
            <person name="Ferreira P."/>
            <person name="Findley K."/>
            <person name="Foster B."/>
            <person name="Gaskell J."/>
            <person name="Glotzer D."/>
            <person name="Gorecki P."/>
            <person name="Heitman J."/>
            <person name="Hesse C."/>
            <person name="Hori C."/>
            <person name="Igarashi K."/>
            <person name="Jurgens J.A."/>
            <person name="Kallen N."/>
            <person name="Kersten P."/>
            <person name="Kohler A."/>
            <person name="Kuees U."/>
            <person name="Kumar T.K.A."/>
            <person name="Kuo A."/>
            <person name="LaButti K."/>
            <person name="Larrondo L.F."/>
            <person name="Lindquist E."/>
            <person name="Ling A."/>
            <person name="Lombard V."/>
            <person name="Lucas S."/>
            <person name="Lundell T."/>
            <person name="Martin R."/>
            <person name="McLaughlin D.J."/>
            <person name="Morgenstern I."/>
            <person name="Morin E."/>
            <person name="Murat C."/>
            <person name="Nagy L.G."/>
            <person name="Nolan M."/>
            <person name="Ohm R.A."/>
            <person name="Patyshakuliyeva A."/>
            <person name="Rokas A."/>
            <person name="Ruiz-Duenas F.J."/>
            <person name="Sabat G."/>
            <person name="Salamov A."/>
            <person name="Samejima M."/>
            <person name="Schmutz J."/>
            <person name="Slot J.C."/>
            <person name="St John F."/>
            <person name="Stenlid J."/>
            <person name="Sun H."/>
            <person name="Sun S."/>
            <person name="Syed K."/>
            <person name="Tsang A."/>
            <person name="Wiebenga A."/>
            <person name="Young D."/>
            <person name="Pisabarro A."/>
            <person name="Eastwood D.C."/>
            <person name="Martin F."/>
            <person name="Cullen D."/>
            <person name="Grigoriev I.V."/>
            <person name="Hibbett D.S."/>
        </authorList>
    </citation>
    <scope>NUCLEOTIDE SEQUENCE [LARGE SCALE GENOMIC DNA]</scope>
    <source>
        <strain evidence="12">RWD-64-598 SS2</strain>
    </source>
</reference>
<evidence type="ECO:0000256" key="8">
    <source>
        <dbReference type="ARBA" id="ARBA00023242"/>
    </source>
</evidence>
<keyword evidence="8" id="KW-0539">Nucleus</keyword>
<dbReference type="InterPro" id="IPR029063">
    <property type="entry name" value="SAM-dependent_MTases_sf"/>
</dbReference>
<dbReference type="PANTHER" id="PTHR14614:SF39">
    <property type="entry name" value="HISTIDINE PROTEIN METHYLTRANSFERASE 1 HOMOLOG"/>
    <property type="match status" value="1"/>
</dbReference>
<proteinExistence type="inferred from homology"/>
<keyword evidence="12" id="KW-1185">Reference proteome</keyword>
<evidence type="ECO:0000256" key="2">
    <source>
        <dbReference type="ARBA" id="ARBA00004496"/>
    </source>
</evidence>
<keyword evidence="5" id="KW-0489">Methyltransferase</keyword>
<dbReference type="eggNOG" id="KOG2920">
    <property type="taxonomic scope" value="Eukaryota"/>
</dbReference>
<evidence type="ECO:0000313" key="12">
    <source>
        <dbReference type="Proteomes" id="UP000053558"/>
    </source>
</evidence>
<dbReference type="PANTHER" id="PTHR14614">
    <property type="entry name" value="HEPATOCELLULAR CARCINOMA-ASSOCIATED ANTIGEN"/>
    <property type="match status" value="1"/>
</dbReference>
<evidence type="ECO:0000256" key="4">
    <source>
        <dbReference type="ARBA" id="ARBA00022490"/>
    </source>
</evidence>
<feature type="region of interest" description="Disordered" evidence="10">
    <location>
        <begin position="214"/>
        <end position="237"/>
    </location>
</feature>
<comment type="similarity">
    <text evidence="9">Belongs to the methyltransferase superfamily. METTL18 family.</text>
</comment>
<evidence type="ECO:0000313" key="11">
    <source>
        <dbReference type="EMBL" id="EIW74376.1"/>
    </source>
</evidence>
<dbReference type="InterPro" id="IPR019410">
    <property type="entry name" value="Methyltransf_16"/>
</dbReference>
<dbReference type="GeneID" id="19200452"/>
<accession>R7SDY0</accession>
<dbReference type="RefSeq" id="XP_007775395.1">
    <property type="nucleotide sequence ID" value="XM_007777205.1"/>
</dbReference>
<evidence type="ECO:0000256" key="1">
    <source>
        <dbReference type="ARBA" id="ARBA00004123"/>
    </source>
</evidence>
<keyword evidence="4" id="KW-0963">Cytoplasm</keyword>
<dbReference type="EMBL" id="JH711592">
    <property type="protein sequence ID" value="EIW74376.1"/>
    <property type="molecule type" value="Genomic_DNA"/>
</dbReference>
<organism evidence="11 12">
    <name type="scientific">Coniophora puteana (strain RWD-64-598)</name>
    <name type="common">Brown rot fungus</name>
    <dbReference type="NCBI Taxonomy" id="741705"/>
    <lineage>
        <taxon>Eukaryota</taxon>
        <taxon>Fungi</taxon>
        <taxon>Dikarya</taxon>
        <taxon>Basidiomycota</taxon>
        <taxon>Agaricomycotina</taxon>
        <taxon>Agaricomycetes</taxon>
        <taxon>Agaricomycetidae</taxon>
        <taxon>Boletales</taxon>
        <taxon>Coniophorineae</taxon>
        <taxon>Coniophoraceae</taxon>
        <taxon>Coniophora</taxon>
    </lineage>
</organism>
<evidence type="ECO:0000256" key="9">
    <source>
        <dbReference type="ARBA" id="ARBA00038126"/>
    </source>
</evidence>